<protein>
    <recommendedName>
        <fullName evidence="3">DUF222 domain-containing protein</fullName>
    </recommendedName>
</protein>
<reference evidence="1 2" key="1">
    <citation type="submission" date="2023-08" db="EMBL/GenBank/DDBJ databases">
        <title>Phytohabitans sansha sp. nov., isolated from marine sediment.</title>
        <authorList>
            <person name="Zhao Y."/>
            <person name="Yi K."/>
        </authorList>
    </citation>
    <scope>NUCLEOTIDE SEQUENCE [LARGE SCALE GENOMIC DNA]</scope>
    <source>
        <strain evidence="1 2">ZYX-F-186</strain>
    </source>
</reference>
<sequence>MTDLTGQPHVPSDPTSEVAHARAVPMWLALLKVAPDARTAPTTVKLAERMDLLDAHRTRSDCAAIGQRLPDLHAAAAGPDSHQVRQALR</sequence>
<gene>
    <name evidence="1" type="ORF">RB614_36430</name>
</gene>
<evidence type="ECO:0000313" key="2">
    <source>
        <dbReference type="Proteomes" id="UP001230908"/>
    </source>
</evidence>
<proteinExistence type="predicted"/>
<evidence type="ECO:0000313" key="1">
    <source>
        <dbReference type="EMBL" id="MDQ7910000.1"/>
    </source>
</evidence>
<keyword evidence="2" id="KW-1185">Reference proteome</keyword>
<organism evidence="1 2">
    <name type="scientific">Phytohabitans maris</name>
    <dbReference type="NCBI Taxonomy" id="3071409"/>
    <lineage>
        <taxon>Bacteria</taxon>
        <taxon>Bacillati</taxon>
        <taxon>Actinomycetota</taxon>
        <taxon>Actinomycetes</taxon>
        <taxon>Micromonosporales</taxon>
        <taxon>Micromonosporaceae</taxon>
    </lineage>
</organism>
<accession>A0ABU0ZSP7</accession>
<dbReference type="EMBL" id="JAVHUY010000049">
    <property type="protein sequence ID" value="MDQ7910000.1"/>
    <property type="molecule type" value="Genomic_DNA"/>
</dbReference>
<name>A0ABU0ZSP7_9ACTN</name>
<dbReference type="RefSeq" id="WP_308717255.1">
    <property type="nucleotide sequence ID" value="NZ_JAVHUY010000049.1"/>
</dbReference>
<comment type="caution">
    <text evidence="1">The sequence shown here is derived from an EMBL/GenBank/DDBJ whole genome shotgun (WGS) entry which is preliminary data.</text>
</comment>
<evidence type="ECO:0008006" key="3">
    <source>
        <dbReference type="Google" id="ProtNLM"/>
    </source>
</evidence>
<dbReference type="Proteomes" id="UP001230908">
    <property type="component" value="Unassembled WGS sequence"/>
</dbReference>